<organism evidence="1 2">
    <name type="scientific">Diphasiastrum complanatum</name>
    <name type="common">Issler's clubmoss</name>
    <name type="synonym">Lycopodium complanatum</name>
    <dbReference type="NCBI Taxonomy" id="34168"/>
    <lineage>
        <taxon>Eukaryota</taxon>
        <taxon>Viridiplantae</taxon>
        <taxon>Streptophyta</taxon>
        <taxon>Embryophyta</taxon>
        <taxon>Tracheophyta</taxon>
        <taxon>Lycopodiopsida</taxon>
        <taxon>Lycopodiales</taxon>
        <taxon>Lycopodiaceae</taxon>
        <taxon>Lycopodioideae</taxon>
        <taxon>Diphasiastrum</taxon>
    </lineage>
</organism>
<dbReference type="EMBL" id="CM055110">
    <property type="protein sequence ID" value="KAJ7521836.1"/>
    <property type="molecule type" value="Genomic_DNA"/>
</dbReference>
<evidence type="ECO:0000313" key="1">
    <source>
        <dbReference type="EMBL" id="KAJ7521836.1"/>
    </source>
</evidence>
<reference evidence="2" key="1">
    <citation type="journal article" date="2024" name="Proc. Natl. Acad. Sci. U.S.A.">
        <title>Extraordinary preservation of gene collinearity over three hundred million years revealed in homosporous lycophytes.</title>
        <authorList>
            <person name="Li C."/>
            <person name="Wickell D."/>
            <person name="Kuo L.Y."/>
            <person name="Chen X."/>
            <person name="Nie B."/>
            <person name="Liao X."/>
            <person name="Peng D."/>
            <person name="Ji J."/>
            <person name="Jenkins J."/>
            <person name="Williams M."/>
            <person name="Shu S."/>
            <person name="Plott C."/>
            <person name="Barry K."/>
            <person name="Rajasekar S."/>
            <person name="Grimwood J."/>
            <person name="Han X."/>
            <person name="Sun S."/>
            <person name="Hou Z."/>
            <person name="He W."/>
            <person name="Dai G."/>
            <person name="Sun C."/>
            <person name="Schmutz J."/>
            <person name="Leebens-Mack J.H."/>
            <person name="Li F.W."/>
            <person name="Wang L."/>
        </authorList>
    </citation>
    <scope>NUCLEOTIDE SEQUENCE [LARGE SCALE GENOMIC DNA]</scope>
    <source>
        <strain evidence="2">cv. PW_Plant_1</strain>
    </source>
</reference>
<comment type="caution">
    <text evidence="1">The sequence shown here is derived from an EMBL/GenBank/DDBJ whole genome shotgun (WGS) entry which is preliminary data.</text>
</comment>
<gene>
    <name evidence="1" type="ORF">O6H91_19G070100</name>
</gene>
<name>A0ACC2AWE3_DIPCM</name>
<proteinExistence type="predicted"/>
<evidence type="ECO:0000313" key="2">
    <source>
        <dbReference type="Proteomes" id="UP001162992"/>
    </source>
</evidence>
<protein>
    <submittedName>
        <fullName evidence="1">Uncharacterized protein</fullName>
    </submittedName>
</protein>
<sequence>MTLISGHLLALPLSAAPHLRICWLLVAAAIAPSSCLLAAHHSLSLRVGSNVPLHPCDSTSRFLTFYPAPLPHQRPVSFSNLPHLLSARYRSLSFQCLSS</sequence>
<accession>A0ACC2AWE3</accession>
<keyword evidence="2" id="KW-1185">Reference proteome</keyword>
<dbReference type="Proteomes" id="UP001162992">
    <property type="component" value="Chromosome 19"/>
</dbReference>